<evidence type="ECO:0000313" key="1">
    <source>
        <dbReference type="EMBL" id="KAL0925369.1"/>
    </source>
</evidence>
<reference evidence="1 2" key="1">
    <citation type="journal article" date="2024" name="Plant Biotechnol. J.">
        <title>Dendrobium thyrsiflorum genome and its molecular insights into genes involved in important horticultural traits.</title>
        <authorList>
            <person name="Chen B."/>
            <person name="Wang J.Y."/>
            <person name="Zheng P.J."/>
            <person name="Li K.L."/>
            <person name="Liang Y.M."/>
            <person name="Chen X.F."/>
            <person name="Zhang C."/>
            <person name="Zhao X."/>
            <person name="He X."/>
            <person name="Zhang G.Q."/>
            <person name="Liu Z.J."/>
            <person name="Xu Q."/>
        </authorList>
    </citation>
    <scope>NUCLEOTIDE SEQUENCE [LARGE SCALE GENOMIC DNA]</scope>
    <source>
        <strain evidence="1">GZMU011</strain>
    </source>
</reference>
<evidence type="ECO:0000313" key="2">
    <source>
        <dbReference type="Proteomes" id="UP001552299"/>
    </source>
</evidence>
<organism evidence="1 2">
    <name type="scientific">Dendrobium thyrsiflorum</name>
    <name type="common">Pinecone-like raceme dendrobium</name>
    <name type="synonym">Orchid</name>
    <dbReference type="NCBI Taxonomy" id="117978"/>
    <lineage>
        <taxon>Eukaryota</taxon>
        <taxon>Viridiplantae</taxon>
        <taxon>Streptophyta</taxon>
        <taxon>Embryophyta</taxon>
        <taxon>Tracheophyta</taxon>
        <taxon>Spermatophyta</taxon>
        <taxon>Magnoliopsida</taxon>
        <taxon>Liliopsida</taxon>
        <taxon>Asparagales</taxon>
        <taxon>Orchidaceae</taxon>
        <taxon>Epidendroideae</taxon>
        <taxon>Malaxideae</taxon>
        <taxon>Dendrobiinae</taxon>
        <taxon>Dendrobium</taxon>
    </lineage>
</organism>
<dbReference type="Proteomes" id="UP001552299">
    <property type="component" value="Unassembled WGS sequence"/>
</dbReference>
<dbReference type="AlphaFoldDB" id="A0ABD0VJX0"/>
<accession>A0ABD0VJX0</accession>
<protein>
    <submittedName>
        <fullName evidence="1">Uncharacterized protein</fullName>
    </submittedName>
</protein>
<name>A0ABD0VJX0_DENTH</name>
<sequence>MVGNYSTSLGEVIPPRVHNVGEIKTLYVPPLSNGTRPGSLFYKVGERKEENYDWFVEPIDSEETMPVRIPSPRLSLANSLHLLAGMSVGASESPSTTESTGADIESILVAESFITDEFRLVIWLLSP</sequence>
<keyword evidence="2" id="KW-1185">Reference proteome</keyword>
<comment type="caution">
    <text evidence="1">The sequence shown here is derived from an EMBL/GenBank/DDBJ whole genome shotgun (WGS) entry which is preliminary data.</text>
</comment>
<proteinExistence type="predicted"/>
<dbReference type="EMBL" id="JANQDX010000004">
    <property type="protein sequence ID" value="KAL0925369.1"/>
    <property type="molecule type" value="Genomic_DNA"/>
</dbReference>
<gene>
    <name evidence="1" type="ORF">M5K25_003692</name>
</gene>